<sequence length="807" mass="88277">MLKQLIDIQCYNMKTKKLKRVPQYAFGADAISNWGNMSGVDKANVVTQGVGAVGSMIGNATSGKKPTAAGVIGGIGSGAAMGASIGGPWGAVIGGAIGGITSGMGSGGSVNEQTGEYQDPSGIAGLFGHSKSYIRNKAGRIKNGIQARQMSEQVAADYYQENGYNELSLSKGGVVPSTMAYLDDGEMLRMPDGTIGSIPEEGKPTDSNLLNVPVGTQVLSDKLKVPGTNKTFAEMGKKLMKKSKKKVNNIYAENSQMLNERNNQATYQSLLEQQESLKNKKNSKKQQIPSYENGTSGVYGRKKVKLKYIYDPMLGGFGYIDPNTGGFVEMNDIRNDLLPDSMWIQNYNDSEDIEQPITLKQDTVSKSTHNVNKRDFLKLPNKKIKKNTPTIFNDHAYEVAGKKYQIGDTFEYKGKQYKVTGNNEAVPVSKNATDLKEINDGFNWNLYRDVFTQGEPRIIGPSGAGRYSTYQQNKTTNSIPNANDPYFIGNMYMNGNWGDLTVGKRLSSINPEFNTPALGVIGTNTSDSYSIPTITQDTAIPQTAVRSTPSTKRSTVQTSVQQPVQEQVTGPIQPFSNDRPSLTELTSKPSKVLPKLNIGRPFVYNPSPDDAVSNGLDMSSLYSTVATLAPLFDRERAEKVDTYTYNPVYGPTNYNIDPILREATLSDRIARYNMANINPNTGANMAFGLQSAVNRNKTIANAYATKNNAENQMAFNNAQIANQWGQQYADARHIAATEYAQNKANARNINRRNFASALNNWGASLRDKKQTSMDMAALEMLQPMLNYGTEDNVLNRVNKILNRVKNG</sequence>
<keyword evidence="3" id="KW-1185">Reference proteome</keyword>
<dbReference type="EMBL" id="MZ130499">
    <property type="protein sequence ID" value="QWM91363.2"/>
    <property type="molecule type" value="Genomic_DNA"/>
</dbReference>
<organism evidence="2 3">
    <name type="scientific">uncultured phage cr35_1</name>
    <dbReference type="NCBI Taxonomy" id="2986408"/>
    <lineage>
        <taxon>Viruses</taxon>
        <taxon>Duplodnaviria</taxon>
        <taxon>Heunggongvirae</taxon>
        <taxon>Uroviricota</taxon>
        <taxon>Caudoviricetes</taxon>
        <taxon>Crassvirales</taxon>
        <taxon>Suoliviridae</taxon>
        <taxon>Bearivirinae</taxon>
        <taxon>Afonbuvirus</taxon>
        <taxon>Afonbuvirus coli</taxon>
    </lineage>
</organism>
<evidence type="ECO:0000256" key="1">
    <source>
        <dbReference type="SAM" id="MobiDB-lite"/>
    </source>
</evidence>
<feature type="region of interest" description="Disordered" evidence="1">
    <location>
        <begin position="544"/>
        <end position="564"/>
    </location>
</feature>
<proteinExistence type="predicted"/>
<reference evidence="2 3" key="1">
    <citation type="submission" date="2021-04" db="EMBL/GenBank/DDBJ databases">
        <authorList>
            <person name="Shkoporov A.N."/>
            <person name="Stockdale S.R."/>
            <person name="Guerin E."/>
            <person name="Ross R.P."/>
            <person name="Hill C."/>
        </authorList>
    </citation>
    <scope>NUCLEOTIDE SEQUENCE [LARGE SCALE GENOMIC DNA]</scope>
    <source>
        <strain evidence="3">cr35_1</strain>
    </source>
</reference>
<accession>A0AAE7V5A1</accession>
<feature type="compositionally biased region" description="Polar residues" evidence="1">
    <location>
        <begin position="544"/>
        <end position="554"/>
    </location>
</feature>
<feature type="region of interest" description="Disordered" evidence="1">
    <location>
        <begin position="276"/>
        <end position="296"/>
    </location>
</feature>
<protein>
    <submittedName>
        <fullName evidence="2">Uncharacterized protein</fullName>
    </submittedName>
</protein>
<name>A0AAE7V5A1_9CAUD</name>
<evidence type="ECO:0000313" key="3">
    <source>
        <dbReference type="Proteomes" id="UP000828011"/>
    </source>
</evidence>
<evidence type="ECO:0000313" key="2">
    <source>
        <dbReference type="EMBL" id="QWM91363.2"/>
    </source>
</evidence>
<feature type="compositionally biased region" description="Low complexity" evidence="1">
    <location>
        <begin position="555"/>
        <end position="564"/>
    </location>
</feature>
<gene>
    <name evidence="2" type="primary">gp_77187</name>
</gene>
<dbReference type="Proteomes" id="UP000828011">
    <property type="component" value="Segment"/>
</dbReference>